<dbReference type="InterPro" id="IPR036390">
    <property type="entry name" value="WH_DNA-bd_sf"/>
</dbReference>
<sequence>MNKEVRNYRRTKMQKEHIVETLREKGCRITKQRLMLIDIILEEECQSCKEIYYKAVKADAKIGTATVYRMVNTLEEIGAITRNSMYQIACARECEIEDACTVELDDDTIYHLSAKKWNTVVREGLKACGYMDTQNIRAVTVRQCECAGEFS</sequence>
<dbReference type="Pfam" id="PF01475">
    <property type="entry name" value="FUR"/>
    <property type="match status" value="1"/>
</dbReference>
<dbReference type="Gene3D" id="1.10.10.10">
    <property type="entry name" value="Winged helix-like DNA-binding domain superfamily/Winged helix DNA-binding domain"/>
    <property type="match status" value="1"/>
</dbReference>
<reference evidence="1 2" key="1">
    <citation type="submission" date="2024-03" db="EMBL/GenBank/DDBJ databases">
        <title>Human intestinal bacterial collection.</title>
        <authorList>
            <person name="Pauvert C."/>
            <person name="Hitch T.C.A."/>
            <person name="Clavel T."/>
        </authorList>
    </citation>
    <scope>NUCLEOTIDE SEQUENCE [LARGE SCALE GENOMIC DNA]</scope>
    <source>
        <strain evidence="1 2">CLA-AA-H185</strain>
    </source>
</reference>
<proteinExistence type="predicted"/>
<dbReference type="EMBL" id="JBBMEX010000001">
    <property type="protein sequence ID" value="MEQ2556286.1"/>
    <property type="molecule type" value="Genomic_DNA"/>
</dbReference>
<dbReference type="InterPro" id="IPR002481">
    <property type="entry name" value="FUR"/>
</dbReference>
<name>A0ABV1HAJ5_9FIRM</name>
<gene>
    <name evidence="1" type="ORF">WMO43_00110</name>
</gene>
<dbReference type="SUPFAM" id="SSF46785">
    <property type="entry name" value="Winged helix' DNA-binding domain"/>
    <property type="match status" value="1"/>
</dbReference>
<evidence type="ECO:0000313" key="1">
    <source>
        <dbReference type="EMBL" id="MEQ2556286.1"/>
    </source>
</evidence>
<keyword evidence="2" id="KW-1185">Reference proteome</keyword>
<evidence type="ECO:0000313" key="2">
    <source>
        <dbReference type="Proteomes" id="UP001454489"/>
    </source>
</evidence>
<dbReference type="InterPro" id="IPR036388">
    <property type="entry name" value="WH-like_DNA-bd_sf"/>
</dbReference>
<organism evidence="1 2">
    <name type="scientific">Maccoyibacter intestinihominis</name>
    <dbReference type="NCBI Taxonomy" id="3133499"/>
    <lineage>
        <taxon>Bacteria</taxon>
        <taxon>Bacillati</taxon>
        <taxon>Bacillota</taxon>
        <taxon>Clostridia</taxon>
        <taxon>Lachnospirales</taxon>
        <taxon>Lachnospiraceae</taxon>
        <taxon>Maccoyibacter</taxon>
    </lineage>
</organism>
<dbReference type="Proteomes" id="UP001454489">
    <property type="component" value="Unassembled WGS sequence"/>
</dbReference>
<comment type="caution">
    <text evidence="1">The sequence shown here is derived from an EMBL/GenBank/DDBJ whole genome shotgun (WGS) entry which is preliminary data.</text>
</comment>
<dbReference type="RefSeq" id="WP_353529271.1">
    <property type="nucleotide sequence ID" value="NZ_JBBMEX010000001.1"/>
</dbReference>
<protein>
    <submittedName>
        <fullName evidence="1">Transcriptional repressor</fullName>
    </submittedName>
</protein>
<accession>A0ABV1HAJ5</accession>